<dbReference type="EMBL" id="JAHVAH010000001">
    <property type="protein sequence ID" value="MBW0145181.1"/>
    <property type="molecule type" value="Genomic_DNA"/>
</dbReference>
<proteinExistence type="predicted"/>
<accession>A0ABS6V6S5</accession>
<name>A0ABS6V6S5_9SPHN</name>
<keyword evidence="2" id="KW-1185">Reference proteome</keyword>
<dbReference type="RefSeq" id="WP_218633108.1">
    <property type="nucleotide sequence ID" value="NZ_JAHVAH010000001.1"/>
</dbReference>
<evidence type="ECO:0008006" key="3">
    <source>
        <dbReference type="Google" id="ProtNLM"/>
    </source>
</evidence>
<comment type="caution">
    <text evidence="1">The sequence shown here is derived from an EMBL/GenBank/DDBJ whole genome shotgun (WGS) entry which is preliminary data.</text>
</comment>
<evidence type="ECO:0000313" key="2">
    <source>
        <dbReference type="Proteomes" id="UP000698028"/>
    </source>
</evidence>
<reference evidence="1 2" key="1">
    <citation type="submission" date="2021-07" db="EMBL/GenBank/DDBJ databases">
        <title>The draft genome sequence of Sphingomicrobium sp. B8.</title>
        <authorList>
            <person name="Mu L."/>
        </authorList>
    </citation>
    <scope>NUCLEOTIDE SEQUENCE [LARGE SCALE GENOMIC DNA]</scope>
    <source>
        <strain evidence="1 2">B8</strain>
    </source>
</reference>
<protein>
    <recommendedName>
        <fullName evidence="3">ABC transporter substrate-binding protein</fullName>
    </recommendedName>
</protein>
<evidence type="ECO:0000313" key="1">
    <source>
        <dbReference type="EMBL" id="MBW0145181.1"/>
    </source>
</evidence>
<organism evidence="1 2">
    <name type="scientific">Sphingomicrobium clamense</name>
    <dbReference type="NCBI Taxonomy" id="2851013"/>
    <lineage>
        <taxon>Bacteria</taxon>
        <taxon>Pseudomonadati</taxon>
        <taxon>Pseudomonadota</taxon>
        <taxon>Alphaproteobacteria</taxon>
        <taxon>Sphingomonadales</taxon>
        <taxon>Sphingomonadaceae</taxon>
        <taxon>Sphingomicrobium</taxon>
    </lineage>
</organism>
<dbReference type="Proteomes" id="UP000698028">
    <property type="component" value="Unassembled WGS sequence"/>
</dbReference>
<sequence length="252" mass="27043">MPAFASLASAALAAGKIASLDLCADEYLLLLAPRERIASVSHLADDERDNALSERARGIPANRGSLESLLASDAKILLTTRPLGRFDRDLAARLGMRVVMLDSSSPERVSQTVDRVAALADNESAARAWQSRYAALRANAPASRRSALWIGVGGIGMSPQSAAAQWLGYAGVRPVLAAPGLSRVEQVVTSNAPIILRSRYDAGSYSQAASYLDHPLVKRAGRRQIAVDGRRFTCSGPLLLDEIERLKRRLAQ</sequence>
<gene>
    <name evidence="1" type="ORF">KTQ36_07720</name>
</gene>